<evidence type="ECO:0000313" key="2">
    <source>
        <dbReference type="EMBL" id="KDQ18902.1"/>
    </source>
</evidence>
<evidence type="ECO:0000256" key="1">
    <source>
        <dbReference type="SAM" id="MobiDB-lite"/>
    </source>
</evidence>
<dbReference type="EMBL" id="KL198020">
    <property type="protein sequence ID" value="KDQ18902.1"/>
    <property type="molecule type" value="Genomic_DNA"/>
</dbReference>
<feature type="compositionally biased region" description="Polar residues" evidence="1">
    <location>
        <begin position="78"/>
        <end position="88"/>
    </location>
</feature>
<dbReference type="Proteomes" id="UP000027195">
    <property type="component" value="Unassembled WGS sequence"/>
</dbReference>
<organism evidence="2 3">
    <name type="scientific">Botryobasidium botryosum (strain FD-172 SS1)</name>
    <dbReference type="NCBI Taxonomy" id="930990"/>
    <lineage>
        <taxon>Eukaryota</taxon>
        <taxon>Fungi</taxon>
        <taxon>Dikarya</taxon>
        <taxon>Basidiomycota</taxon>
        <taxon>Agaricomycotina</taxon>
        <taxon>Agaricomycetes</taxon>
        <taxon>Cantharellales</taxon>
        <taxon>Botryobasidiaceae</taxon>
        <taxon>Botryobasidium</taxon>
    </lineage>
</organism>
<keyword evidence="3" id="KW-1185">Reference proteome</keyword>
<protein>
    <submittedName>
        <fullName evidence="2">Uncharacterized protein</fullName>
    </submittedName>
</protein>
<evidence type="ECO:0000313" key="3">
    <source>
        <dbReference type="Proteomes" id="UP000027195"/>
    </source>
</evidence>
<reference evidence="3" key="1">
    <citation type="journal article" date="2014" name="Proc. Natl. Acad. Sci. U.S.A.">
        <title>Extensive sampling of basidiomycete genomes demonstrates inadequacy of the white-rot/brown-rot paradigm for wood decay fungi.</title>
        <authorList>
            <person name="Riley R."/>
            <person name="Salamov A.A."/>
            <person name="Brown D.W."/>
            <person name="Nagy L.G."/>
            <person name="Floudas D."/>
            <person name="Held B.W."/>
            <person name="Levasseur A."/>
            <person name="Lombard V."/>
            <person name="Morin E."/>
            <person name="Otillar R."/>
            <person name="Lindquist E.A."/>
            <person name="Sun H."/>
            <person name="LaButti K.M."/>
            <person name="Schmutz J."/>
            <person name="Jabbour D."/>
            <person name="Luo H."/>
            <person name="Baker S.E."/>
            <person name="Pisabarro A.G."/>
            <person name="Walton J.D."/>
            <person name="Blanchette R.A."/>
            <person name="Henrissat B."/>
            <person name="Martin F."/>
            <person name="Cullen D."/>
            <person name="Hibbett D.S."/>
            <person name="Grigoriev I.V."/>
        </authorList>
    </citation>
    <scope>NUCLEOTIDE SEQUENCE [LARGE SCALE GENOMIC DNA]</scope>
    <source>
        <strain evidence="3">FD-172 SS1</strain>
    </source>
</reference>
<name>A0A067N464_BOTB1</name>
<accession>A0A067N464</accession>
<feature type="compositionally biased region" description="Low complexity" evidence="1">
    <location>
        <begin position="107"/>
        <end position="121"/>
    </location>
</feature>
<feature type="compositionally biased region" description="Polar residues" evidence="1">
    <location>
        <begin position="134"/>
        <end position="146"/>
    </location>
</feature>
<dbReference type="HOGENOM" id="CLU_1464607_0_0_1"/>
<sequence length="185" mass="18815">MGRKKKVAANTPQVQDTATDAPASRTRSACTRQEVPTVVLPPNKKAKTAHVTADGKPNNTKPSESSGTPDSHDVEMTGFSSKTLTKPSQPRPALQLAPTPSGTNTISSTSSPRASPESVSNPPSPAPPSESHADSGSRSTSHTASRAPSHAPSGASRASSHAPSGTSRASSHALDASRASSHALD</sequence>
<dbReference type="InParanoid" id="A0A067N464"/>
<proteinExistence type="predicted"/>
<gene>
    <name evidence="2" type="ORF">BOTBODRAFT_170892</name>
</gene>
<dbReference type="AlphaFoldDB" id="A0A067N464"/>
<feature type="compositionally biased region" description="Polar residues" evidence="1">
    <location>
        <begin position="156"/>
        <end position="170"/>
    </location>
</feature>
<feature type="non-terminal residue" evidence="2">
    <location>
        <position position="185"/>
    </location>
</feature>
<feature type="compositionally biased region" description="Polar residues" evidence="1">
    <location>
        <begin position="57"/>
        <end position="69"/>
    </location>
</feature>
<feature type="region of interest" description="Disordered" evidence="1">
    <location>
        <begin position="1"/>
        <end position="185"/>
    </location>
</feature>